<feature type="chain" id="PRO_5040432558" evidence="2">
    <location>
        <begin position="26"/>
        <end position="329"/>
    </location>
</feature>
<dbReference type="AlphaFoldDB" id="A0A9P3M1M6"/>
<accession>A0A9P3M1M6</accession>
<evidence type="ECO:0000313" key="4">
    <source>
        <dbReference type="Proteomes" id="UP000827284"/>
    </source>
</evidence>
<dbReference type="OrthoDB" id="2380458at2759"/>
<sequence>MTTTRRSLLSLALILFIALVATVHALPTPQPPRQHSEHDNTPASPPADTIFRFDVSNPEMDTLWLVDSLPTVSWDTSAMPVGSTMDIALLHHEKKQSILLRRYVPTQVGSTLVNLRPEILPGTYSLLLTVFKGRSSTVLGRAMIQSLIVVEDEAIDPEQQETVDPMVQEPSTATLDLIEQDHEVSTPPSDNVVLTTPTHKTSEMSEFAFRRKVRAAVEDKEELHLTHQPTKGNLVLRAPYTVGWTIPKALEKARHARVQLLLVSNKSDEVVRVLATNVDAKAGFMYVFLPEDTPIQMYRIKVEIVGKGRKFSGYTHKFYTSQPAFSKRP</sequence>
<dbReference type="EMBL" id="BQFW01000015">
    <property type="protein sequence ID" value="GJJ78458.1"/>
    <property type="molecule type" value="Genomic_DNA"/>
</dbReference>
<comment type="caution">
    <text evidence="3">The sequence shown here is derived from an EMBL/GenBank/DDBJ whole genome shotgun (WGS) entry which is preliminary data.</text>
</comment>
<evidence type="ECO:0000313" key="3">
    <source>
        <dbReference type="EMBL" id="GJJ78458.1"/>
    </source>
</evidence>
<proteinExistence type="predicted"/>
<evidence type="ECO:0000256" key="1">
    <source>
        <dbReference type="SAM" id="MobiDB-lite"/>
    </source>
</evidence>
<keyword evidence="4" id="KW-1185">Reference proteome</keyword>
<reference evidence="3" key="2">
    <citation type="journal article" date="2022" name="Microbiol. Resour. Announc.">
        <title>Whole-Genome Sequence of Entomortierella parvispora E1425, a Mucoromycotan Fungus Associated with Burkholderiaceae-Related Endosymbiotic Bacteria.</title>
        <authorList>
            <person name="Herlambang A."/>
            <person name="Guo Y."/>
            <person name="Takashima Y."/>
            <person name="Narisawa K."/>
            <person name="Ohta H."/>
            <person name="Nishizawa T."/>
        </authorList>
    </citation>
    <scope>NUCLEOTIDE SEQUENCE</scope>
    <source>
        <strain evidence="3">E1425</strain>
    </source>
</reference>
<gene>
    <name evidence="3" type="ORF">EMPS_10817</name>
</gene>
<feature type="region of interest" description="Disordered" evidence="1">
    <location>
        <begin position="28"/>
        <end position="49"/>
    </location>
</feature>
<protein>
    <submittedName>
        <fullName evidence="3">Uncharacterized protein</fullName>
    </submittedName>
</protein>
<organism evidence="3 4">
    <name type="scientific">Entomortierella parvispora</name>
    <dbReference type="NCBI Taxonomy" id="205924"/>
    <lineage>
        <taxon>Eukaryota</taxon>
        <taxon>Fungi</taxon>
        <taxon>Fungi incertae sedis</taxon>
        <taxon>Mucoromycota</taxon>
        <taxon>Mortierellomycotina</taxon>
        <taxon>Mortierellomycetes</taxon>
        <taxon>Mortierellales</taxon>
        <taxon>Mortierellaceae</taxon>
        <taxon>Entomortierella</taxon>
    </lineage>
</organism>
<reference evidence="3" key="1">
    <citation type="submission" date="2021-11" db="EMBL/GenBank/DDBJ databases">
        <authorList>
            <person name="Herlambang A."/>
            <person name="Guo Y."/>
            <person name="Takashima Y."/>
            <person name="Nishizawa T."/>
        </authorList>
    </citation>
    <scope>NUCLEOTIDE SEQUENCE</scope>
    <source>
        <strain evidence="3">E1425</strain>
    </source>
</reference>
<evidence type="ECO:0000256" key="2">
    <source>
        <dbReference type="SAM" id="SignalP"/>
    </source>
</evidence>
<name>A0A9P3M1M6_9FUNG</name>
<dbReference type="Proteomes" id="UP000827284">
    <property type="component" value="Unassembled WGS sequence"/>
</dbReference>
<keyword evidence="2" id="KW-0732">Signal</keyword>
<feature type="signal peptide" evidence="2">
    <location>
        <begin position="1"/>
        <end position="25"/>
    </location>
</feature>